<evidence type="ECO:0000313" key="2">
    <source>
        <dbReference type="EMBL" id="OFA11113.1"/>
    </source>
</evidence>
<dbReference type="AlphaFoldDB" id="A0A1E7XDB9"/>
<dbReference type="InterPro" id="IPR005019">
    <property type="entry name" value="Adenine_glyco"/>
</dbReference>
<keyword evidence="1" id="KW-0862">Zinc</keyword>
<dbReference type="GO" id="GO:0008725">
    <property type="term" value="F:DNA-3-methyladenine glycosylase activity"/>
    <property type="evidence" value="ECO:0007669"/>
    <property type="project" value="UniProtKB-EC"/>
</dbReference>
<feature type="binding site" evidence="1">
    <location>
        <position position="177"/>
    </location>
    <ligand>
        <name>Zn(2+)</name>
        <dbReference type="ChEBI" id="CHEBI:29105"/>
    </ligand>
</feature>
<keyword evidence="1" id="KW-0479">Metal-binding</keyword>
<dbReference type="InterPro" id="IPR011257">
    <property type="entry name" value="DNA_glycosylase"/>
</dbReference>
<proteinExistence type="predicted"/>
<keyword evidence="2" id="KW-0378">Hydrolase</keyword>
<dbReference type="EMBL" id="MIQE01000011">
    <property type="protein sequence ID" value="OFA11113.1"/>
    <property type="molecule type" value="Genomic_DNA"/>
</dbReference>
<dbReference type="SUPFAM" id="SSF48150">
    <property type="entry name" value="DNA-glycosylase"/>
    <property type="match status" value="1"/>
</dbReference>
<reference evidence="2 3" key="1">
    <citation type="submission" date="2016-09" db="EMBL/GenBank/DDBJ databases">
        <title>Genome Sequence of Lactobacillus sunkii Strain CG01.</title>
        <authorList>
            <person name="Poehlein A."/>
            <person name="Gabris C."/>
            <person name="Bengelsdorf F.R."/>
            <person name="Duerre P."/>
            <person name="Daniel R."/>
        </authorList>
    </citation>
    <scope>NUCLEOTIDE SEQUENCE [LARGE SCALE GENOMIC DNA]</scope>
    <source>
        <strain evidence="2 3">CG_D</strain>
    </source>
</reference>
<feature type="binding site" evidence="1">
    <location>
        <position position="5"/>
    </location>
    <ligand>
        <name>Zn(2+)</name>
        <dbReference type="ChEBI" id="CHEBI:29105"/>
    </ligand>
</feature>
<dbReference type="GO" id="GO:0046872">
    <property type="term" value="F:metal ion binding"/>
    <property type="evidence" value="ECO:0007669"/>
    <property type="project" value="UniProtKB-KW"/>
</dbReference>
<feature type="binding site" evidence="1">
    <location>
        <position position="18"/>
    </location>
    <ligand>
        <name>Zn(2+)</name>
        <dbReference type="ChEBI" id="CHEBI:29105"/>
    </ligand>
</feature>
<gene>
    <name evidence="2" type="primary">tag_2</name>
    <name evidence="2" type="ORF">LASUN_11850</name>
</gene>
<keyword evidence="2" id="KW-0326">Glycosidase</keyword>
<dbReference type="PANTHER" id="PTHR30037">
    <property type="entry name" value="DNA-3-METHYLADENINE GLYCOSYLASE 1"/>
    <property type="match status" value="1"/>
</dbReference>
<accession>A0A1E7XDB9</accession>
<comment type="caution">
    <text evidence="2">The sequence shown here is derived from an EMBL/GenBank/DDBJ whole genome shotgun (WGS) entry which is preliminary data.</text>
</comment>
<feature type="binding site" evidence="1">
    <location>
        <position position="173"/>
    </location>
    <ligand>
        <name>Zn(2+)</name>
        <dbReference type="ChEBI" id="CHEBI:29105"/>
    </ligand>
</feature>
<evidence type="ECO:0000256" key="1">
    <source>
        <dbReference type="PIRSR" id="PIRSR605019-1"/>
    </source>
</evidence>
<dbReference type="GO" id="GO:0006284">
    <property type="term" value="P:base-excision repair"/>
    <property type="evidence" value="ECO:0007669"/>
    <property type="project" value="InterPro"/>
</dbReference>
<sequence>MVKRCPWATNSPELLVYHDTVWGRPEKDPQKLFKALCLEIMQAGLTFSTVLKFEDGMDAVFRNFSIEFLAGCNQKDLEAFCNDKRIIRNHAKVAAIIANAKVVQTDPSALLDATWGPVNYVQMDHLLTEPPKAVKYKNFTEKFVKEFKEMGLKRMGPITVYSYLQAVGVVNDHLVTCEFHEESALTN</sequence>
<dbReference type="Pfam" id="PF03352">
    <property type="entry name" value="Adenine_glyco"/>
    <property type="match status" value="1"/>
</dbReference>
<evidence type="ECO:0000313" key="3">
    <source>
        <dbReference type="Proteomes" id="UP000177010"/>
    </source>
</evidence>
<dbReference type="Proteomes" id="UP000177010">
    <property type="component" value="Unassembled WGS sequence"/>
</dbReference>
<dbReference type="PANTHER" id="PTHR30037:SF4">
    <property type="entry name" value="DNA-3-METHYLADENINE GLYCOSYLASE I"/>
    <property type="match status" value="1"/>
</dbReference>
<dbReference type="STRING" id="481719.LASUN_11850"/>
<dbReference type="RefSeq" id="WP_070367750.1">
    <property type="nucleotide sequence ID" value="NZ_JAZHVW010000004.1"/>
</dbReference>
<dbReference type="EC" id="3.2.2.20" evidence="2"/>
<organism evidence="2 3">
    <name type="scientific">Lentilactobacillus sunkii</name>
    <dbReference type="NCBI Taxonomy" id="481719"/>
    <lineage>
        <taxon>Bacteria</taxon>
        <taxon>Bacillati</taxon>
        <taxon>Bacillota</taxon>
        <taxon>Bacilli</taxon>
        <taxon>Lactobacillales</taxon>
        <taxon>Lactobacillaceae</taxon>
        <taxon>Lentilactobacillus</taxon>
    </lineage>
</organism>
<name>A0A1E7XDB9_9LACO</name>
<dbReference type="Gene3D" id="1.10.340.30">
    <property type="entry name" value="Hypothetical protein, domain 2"/>
    <property type="match status" value="1"/>
</dbReference>
<dbReference type="InterPro" id="IPR052891">
    <property type="entry name" value="DNA-3mA_glycosylase"/>
</dbReference>
<protein>
    <submittedName>
        <fullName evidence="2">DNA-3-methyladenine glycosylase 1</fullName>
        <ecNumber evidence="2">3.2.2.20</ecNumber>
    </submittedName>
</protein>